<name>A0A7H4N340_9ENTR</name>
<dbReference type="Proteomes" id="UP000254863">
    <property type="component" value="Unassembled WGS sequence"/>
</dbReference>
<comment type="caution">
    <text evidence="1">The sequence shown here is derived from an EMBL/GenBank/DDBJ whole genome shotgun (WGS) entry which is preliminary data.</text>
</comment>
<protein>
    <submittedName>
        <fullName evidence="1">Uncharacterized protein</fullName>
    </submittedName>
</protein>
<evidence type="ECO:0000313" key="2">
    <source>
        <dbReference type="Proteomes" id="UP000254863"/>
    </source>
</evidence>
<evidence type="ECO:0000313" key="1">
    <source>
        <dbReference type="EMBL" id="STV76518.1"/>
    </source>
</evidence>
<organism evidence="1 2">
    <name type="scientific">Klebsiella michiganensis</name>
    <dbReference type="NCBI Taxonomy" id="1134687"/>
    <lineage>
        <taxon>Bacteria</taxon>
        <taxon>Pseudomonadati</taxon>
        <taxon>Pseudomonadota</taxon>
        <taxon>Gammaproteobacteria</taxon>
        <taxon>Enterobacterales</taxon>
        <taxon>Enterobacteriaceae</taxon>
        <taxon>Klebsiella/Raoultella group</taxon>
        <taxon>Klebsiella</taxon>
    </lineage>
</organism>
<dbReference type="AlphaFoldDB" id="A0A7H4N340"/>
<reference evidence="1 2" key="1">
    <citation type="submission" date="2018-06" db="EMBL/GenBank/DDBJ databases">
        <authorList>
            <consortium name="Pathogen Informatics"/>
            <person name="Doyle S."/>
        </authorList>
    </citation>
    <scope>NUCLEOTIDE SEQUENCE [LARGE SCALE GENOMIC DNA]</scope>
    <source>
        <strain evidence="1 2">NCTC11685</strain>
    </source>
</reference>
<gene>
    <name evidence="1" type="ORF">NCTC11685_01671</name>
</gene>
<proteinExistence type="predicted"/>
<dbReference type="EMBL" id="UGMS01000001">
    <property type="protein sequence ID" value="STV76518.1"/>
    <property type="molecule type" value="Genomic_DNA"/>
</dbReference>
<sequence>MVNGFIFYPVLCLNLLFLALLRKVLGLMLFATPVNIGVGKVKTRLRSRELYICDEGLSYRTTWVRQTNGNTSISNSRCQRVQLLRVVLLRHRFFSVAQRLARRVVQTRN</sequence>
<accession>A0A7H4N340</accession>